<keyword evidence="2 12" id="KW-0547">Nucleotide-binding</keyword>
<dbReference type="EMBL" id="QEKH01000017">
    <property type="protein sequence ID" value="PVY40366.1"/>
    <property type="molecule type" value="Genomic_DNA"/>
</dbReference>
<dbReference type="GO" id="GO:0003677">
    <property type="term" value="F:DNA binding"/>
    <property type="evidence" value="ECO:0007669"/>
    <property type="project" value="UniProtKB-KW"/>
</dbReference>
<dbReference type="InterPro" id="IPR027417">
    <property type="entry name" value="P-loop_NTPase"/>
</dbReference>
<keyword evidence="3 12" id="KW-0378">Hydrolase</keyword>
<dbReference type="OrthoDB" id="9810135at2"/>
<dbReference type="GO" id="GO:0043138">
    <property type="term" value="F:3'-5' DNA helicase activity"/>
    <property type="evidence" value="ECO:0007669"/>
    <property type="project" value="UniProtKB-EC"/>
</dbReference>
<evidence type="ECO:0000256" key="6">
    <source>
        <dbReference type="ARBA" id="ARBA00023125"/>
    </source>
</evidence>
<evidence type="ECO:0000256" key="2">
    <source>
        <dbReference type="ARBA" id="ARBA00022741"/>
    </source>
</evidence>
<keyword evidence="16" id="KW-1185">Reference proteome</keyword>
<gene>
    <name evidence="15" type="ORF">C8D82_11785</name>
</gene>
<dbReference type="AlphaFoldDB" id="A0A2U1AVA7"/>
<dbReference type="PANTHER" id="PTHR11070">
    <property type="entry name" value="UVRD / RECB / PCRA DNA HELICASE FAMILY MEMBER"/>
    <property type="match status" value="1"/>
</dbReference>
<evidence type="ECO:0000313" key="16">
    <source>
        <dbReference type="Proteomes" id="UP000245959"/>
    </source>
</evidence>
<evidence type="ECO:0000256" key="10">
    <source>
        <dbReference type="ARBA" id="ARBA00034923"/>
    </source>
</evidence>
<keyword evidence="4 12" id="KW-0347">Helicase</keyword>
<dbReference type="EC" id="5.6.2.4" evidence="9"/>
<dbReference type="InterPro" id="IPR014017">
    <property type="entry name" value="DNA_helicase_UvrD-like_C"/>
</dbReference>
<evidence type="ECO:0000259" key="13">
    <source>
        <dbReference type="PROSITE" id="PS51198"/>
    </source>
</evidence>
<evidence type="ECO:0000256" key="1">
    <source>
        <dbReference type="ARBA" id="ARBA00009922"/>
    </source>
</evidence>
<name>A0A2U1AVA7_9BACT</name>
<evidence type="ECO:0000313" key="15">
    <source>
        <dbReference type="EMBL" id="PVY40366.1"/>
    </source>
</evidence>
<evidence type="ECO:0000256" key="3">
    <source>
        <dbReference type="ARBA" id="ARBA00022801"/>
    </source>
</evidence>
<comment type="caution">
    <text evidence="15">The sequence shown here is derived from an EMBL/GenBank/DDBJ whole genome shotgun (WGS) entry which is preliminary data.</text>
</comment>
<dbReference type="Gene3D" id="1.10.486.10">
    <property type="entry name" value="PCRA, domain 4"/>
    <property type="match status" value="1"/>
</dbReference>
<dbReference type="CDD" id="cd18807">
    <property type="entry name" value="SF1_C_UvrD"/>
    <property type="match status" value="1"/>
</dbReference>
<comment type="similarity">
    <text evidence="1">Belongs to the helicase family. UvrD subfamily.</text>
</comment>
<feature type="domain" description="UvrD-like helicase ATP-binding" evidence="13">
    <location>
        <begin position="8"/>
        <end position="287"/>
    </location>
</feature>
<dbReference type="SUPFAM" id="SSF52540">
    <property type="entry name" value="P-loop containing nucleoside triphosphate hydrolases"/>
    <property type="match status" value="1"/>
</dbReference>
<dbReference type="GO" id="GO:0005829">
    <property type="term" value="C:cytosol"/>
    <property type="evidence" value="ECO:0007669"/>
    <property type="project" value="TreeGrafter"/>
</dbReference>
<dbReference type="Pfam" id="PF00580">
    <property type="entry name" value="UvrD-helicase"/>
    <property type="match status" value="1"/>
</dbReference>
<accession>A0A2U1AVA7</accession>
<dbReference type="Gene3D" id="3.40.50.300">
    <property type="entry name" value="P-loop containing nucleotide triphosphate hydrolases"/>
    <property type="match status" value="2"/>
</dbReference>
<feature type="domain" description="UvrD-like helicase C-terminal" evidence="14">
    <location>
        <begin position="288"/>
        <end position="571"/>
    </location>
</feature>
<keyword evidence="5 12" id="KW-0067">ATP-binding</keyword>
<dbReference type="GO" id="GO:0016887">
    <property type="term" value="F:ATP hydrolysis activity"/>
    <property type="evidence" value="ECO:0007669"/>
    <property type="project" value="RHEA"/>
</dbReference>
<dbReference type="GO" id="GO:0000725">
    <property type="term" value="P:recombinational repair"/>
    <property type="evidence" value="ECO:0007669"/>
    <property type="project" value="TreeGrafter"/>
</dbReference>
<comment type="catalytic activity">
    <reaction evidence="8">
        <text>Couples ATP hydrolysis with the unwinding of duplex DNA by translocating in the 3'-5' direction.</text>
        <dbReference type="EC" id="5.6.2.4"/>
    </reaction>
</comment>
<dbReference type="Pfam" id="PF13361">
    <property type="entry name" value="UvrD_C"/>
    <property type="match status" value="1"/>
</dbReference>
<dbReference type="PROSITE" id="PS51217">
    <property type="entry name" value="UVRD_HELICASE_CTER"/>
    <property type="match status" value="1"/>
</dbReference>
<evidence type="ECO:0000256" key="12">
    <source>
        <dbReference type="PROSITE-ProRule" id="PRU00560"/>
    </source>
</evidence>
<dbReference type="InterPro" id="IPR013986">
    <property type="entry name" value="DExx_box_DNA_helicase_dom_sf"/>
</dbReference>
<proteinExistence type="inferred from homology"/>
<organism evidence="15 16">
    <name type="scientific">Victivallis vadensis</name>
    <dbReference type="NCBI Taxonomy" id="172901"/>
    <lineage>
        <taxon>Bacteria</taxon>
        <taxon>Pseudomonadati</taxon>
        <taxon>Lentisphaerota</taxon>
        <taxon>Lentisphaeria</taxon>
        <taxon>Victivallales</taxon>
        <taxon>Victivallaceae</taxon>
        <taxon>Victivallis</taxon>
    </lineage>
</organism>
<evidence type="ECO:0000256" key="5">
    <source>
        <dbReference type="ARBA" id="ARBA00022840"/>
    </source>
</evidence>
<protein>
    <recommendedName>
        <fullName evidence="9">DNA 3'-5' helicase</fullName>
        <ecNumber evidence="9">5.6.2.4</ecNumber>
    </recommendedName>
    <alternativeName>
        <fullName evidence="10">DNA 3'-5' helicase II</fullName>
    </alternativeName>
</protein>
<evidence type="ECO:0000256" key="8">
    <source>
        <dbReference type="ARBA" id="ARBA00034617"/>
    </source>
</evidence>
<evidence type="ECO:0000256" key="7">
    <source>
        <dbReference type="ARBA" id="ARBA00023235"/>
    </source>
</evidence>
<dbReference type="RefSeq" id="WP_116884417.1">
    <property type="nucleotide sequence ID" value="NZ_CABMMC010000092.1"/>
</dbReference>
<keyword evidence="6" id="KW-0238">DNA-binding</keyword>
<dbReference type="GO" id="GO:0005524">
    <property type="term" value="F:ATP binding"/>
    <property type="evidence" value="ECO:0007669"/>
    <property type="project" value="UniProtKB-UniRule"/>
</dbReference>
<sequence length="679" mass="77431">MEKDEILKQLNPEQASAAGTVNGPVLVLAGAGTGKTRVITFRIAYMLACGIPPQMILGMTFTNKAAREMRERLAQLVQPQIARKVTLGTFHSFCIKILRRDIAKLGYLPSFTIADESDQQGVLKQAAGQLGCNYEGFPLGEVQSMIGRWKNKLFFPEDARRHADTTFEATAAQLYEEYQTLLEMQNSLDFDDMLLLVYRLFTEHPDVLERYRETYQYLLIDEYQDTNAAQFTIVKLLTGDRCNLCVVGDDDQSIYSWRGADISNILGFPDHFPGAKVVKLEQNYRSTTSILNAANVVIGSNANRHEKQLWSNLGDGEPVKIVTTENGESEAEFIGSMITQMKNDKPELRYQDFAILYRSNHLSRQLEQTLRRQQIPYRLVGGQEFFKRREIKDAVAYLKLLVNPCDDQSLLRILGTPPRGLAQKAVDSLKTGRRAKHKPMFELLAEEEFQKELTPKAAAAAREFAEVYAKYKERFAEPGALAWKITEFLKEIGYLDGLQRIYKDLKDAMKRRENVDEFITAITQYEERQAEPPTLEAYLENLALLEESDKVEEETGTVDAVTLMTVHASKGLEFPVVFVVAMERNIFPHERALEEGSVEEELRLFYVAITRARKYLYLLRAKERMQRGITRATLPSPFLHLLTDEVAERTTPEELLRPASEDEVRQAFANIFKILKSDQ</sequence>
<evidence type="ECO:0000256" key="11">
    <source>
        <dbReference type="ARBA" id="ARBA00048988"/>
    </source>
</evidence>
<comment type="catalytic activity">
    <reaction evidence="11">
        <text>ATP + H2O = ADP + phosphate + H(+)</text>
        <dbReference type="Rhea" id="RHEA:13065"/>
        <dbReference type="ChEBI" id="CHEBI:15377"/>
        <dbReference type="ChEBI" id="CHEBI:15378"/>
        <dbReference type="ChEBI" id="CHEBI:30616"/>
        <dbReference type="ChEBI" id="CHEBI:43474"/>
        <dbReference type="ChEBI" id="CHEBI:456216"/>
        <dbReference type="EC" id="5.6.2.4"/>
    </reaction>
</comment>
<dbReference type="CDD" id="cd17932">
    <property type="entry name" value="DEXQc_UvrD"/>
    <property type="match status" value="1"/>
</dbReference>
<keyword evidence="7" id="KW-0413">Isomerase</keyword>
<reference evidence="15 16" key="1">
    <citation type="submission" date="2018-04" db="EMBL/GenBank/DDBJ databases">
        <title>Genomic Encyclopedia of Type Strains, Phase IV (KMG-IV): sequencing the most valuable type-strain genomes for metagenomic binning, comparative biology and taxonomic classification.</title>
        <authorList>
            <person name="Goeker M."/>
        </authorList>
    </citation>
    <scope>NUCLEOTIDE SEQUENCE [LARGE SCALE GENOMIC DNA]</scope>
    <source>
        <strain evidence="15 16">DSM 14823</strain>
    </source>
</reference>
<dbReference type="Gene3D" id="1.10.10.160">
    <property type="match status" value="1"/>
</dbReference>
<dbReference type="Proteomes" id="UP000245959">
    <property type="component" value="Unassembled WGS sequence"/>
</dbReference>
<dbReference type="PANTHER" id="PTHR11070:SF2">
    <property type="entry name" value="ATP-DEPENDENT DNA HELICASE SRS2"/>
    <property type="match status" value="1"/>
</dbReference>
<dbReference type="PROSITE" id="PS51198">
    <property type="entry name" value="UVRD_HELICASE_ATP_BIND"/>
    <property type="match status" value="1"/>
</dbReference>
<dbReference type="InterPro" id="IPR000212">
    <property type="entry name" value="DNA_helicase_UvrD/REP"/>
</dbReference>
<dbReference type="GeneID" id="78295719"/>
<evidence type="ECO:0000256" key="4">
    <source>
        <dbReference type="ARBA" id="ARBA00022806"/>
    </source>
</evidence>
<feature type="binding site" evidence="12">
    <location>
        <begin position="29"/>
        <end position="36"/>
    </location>
    <ligand>
        <name>ATP</name>
        <dbReference type="ChEBI" id="CHEBI:30616"/>
    </ligand>
</feature>
<evidence type="ECO:0000256" key="9">
    <source>
        <dbReference type="ARBA" id="ARBA00034808"/>
    </source>
</evidence>
<dbReference type="InterPro" id="IPR014016">
    <property type="entry name" value="UvrD-like_ATP-bd"/>
</dbReference>
<evidence type="ECO:0000259" key="14">
    <source>
        <dbReference type="PROSITE" id="PS51217"/>
    </source>
</evidence>